<gene>
    <name evidence="5" type="ORF">OGH68_29780</name>
</gene>
<organism evidence="5 6">
    <name type="scientific">Streptomyces peucetius</name>
    <dbReference type="NCBI Taxonomy" id="1950"/>
    <lineage>
        <taxon>Bacteria</taxon>
        <taxon>Bacillati</taxon>
        <taxon>Actinomycetota</taxon>
        <taxon>Actinomycetes</taxon>
        <taxon>Kitasatosporales</taxon>
        <taxon>Streptomycetaceae</taxon>
        <taxon>Streptomyces</taxon>
    </lineage>
</organism>
<dbReference type="RefSeq" id="WP_264248256.1">
    <property type="nucleotide sequence ID" value="NZ_CP107567.1"/>
</dbReference>
<dbReference type="InterPro" id="IPR013517">
    <property type="entry name" value="FG-GAP"/>
</dbReference>
<accession>A0ABY6IDZ9</accession>
<protein>
    <submittedName>
        <fullName evidence="5">FG-GAP-like repeat-containing protein</fullName>
    </submittedName>
</protein>
<dbReference type="Pfam" id="PF13517">
    <property type="entry name" value="FG-GAP_3"/>
    <property type="match status" value="1"/>
</dbReference>
<dbReference type="Gene3D" id="2.90.10.10">
    <property type="entry name" value="Bulb-type lectin domain"/>
    <property type="match status" value="1"/>
</dbReference>
<evidence type="ECO:0000313" key="6">
    <source>
        <dbReference type="Proteomes" id="UP001163878"/>
    </source>
</evidence>
<dbReference type="SUPFAM" id="SSF69318">
    <property type="entry name" value="Integrin alpha N-terminal domain"/>
    <property type="match status" value="1"/>
</dbReference>
<dbReference type="InterPro" id="IPR001480">
    <property type="entry name" value="Bulb-type_lectin_dom"/>
</dbReference>
<dbReference type="SMART" id="SM00020">
    <property type="entry name" value="Tryp_SPc"/>
    <property type="match status" value="1"/>
</dbReference>
<evidence type="ECO:0000259" key="4">
    <source>
        <dbReference type="PROSITE" id="PS50927"/>
    </source>
</evidence>
<feature type="chain" id="PRO_5045897327" evidence="2">
    <location>
        <begin position="26"/>
        <end position="707"/>
    </location>
</feature>
<dbReference type="PANTHER" id="PTHR13412">
    <property type="entry name" value="T-CELL IMMUNOMODULATORY PROTEIN HOMOLOG"/>
    <property type="match status" value="1"/>
</dbReference>
<evidence type="ECO:0000259" key="3">
    <source>
        <dbReference type="PROSITE" id="PS50240"/>
    </source>
</evidence>
<dbReference type="PROSITE" id="PS50927">
    <property type="entry name" value="BULB_LECTIN"/>
    <property type="match status" value="1"/>
</dbReference>
<dbReference type="Gene3D" id="2.40.128.340">
    <property type="match status" value="4"/>
</dbReference>
<dbReference type="InterPro" id="IPR024881">
    <property type="entry name" value="Tip"/>
</dbReference>
<dbReference type="SMART" id="SM00108">
    <property type="entry name" value="B_lectin"/>
    <property type="match status" value="1"/>
</dbReference>
<keyword evidence="1 2" id="KW-0732">Signal</keyword>
<dbReference type="PANTHER" id="PTHR13412:SF0">
    <property type="entry name" value="T-CELL IMMUNOMODULATORY PROTEIN"/>
    <property type="match status" value="1"/>
</dbReference>
<dbReference type="Pfam" id="PF00089">
    <property type="entry name" value="Trypsin"/>
    <property type="match status" value="1"/>
</dbReference>
<proteinExistence type="predicted"/>
<dbReference type="InterPro" id="IPR028994">
    <property type="entry name" value="Integrin_alpha_N"/>
</dbReference>
<keyword evidence="6" id="KW-1185">Reference proteome</keyword>
<dbReference type="PRINTS" id="PR00722">
    <property type="entry name" value="CHYMOTRYPSIN"/>
</dbReference>
<sequence>MSERHPRIASAAALAALTVLTGTLATDPAGAVVGQPAADGAYAFTAKLEIGDGDQRRACSGALIEAGWVVTAASCFTGGAGELAPGKPALKTTATIGRTDLTTTGGHVSEVVDLVPRAGKDLVLARLAVPATGITPVAVADAPAAPGDTLEVAGYGRTKTEWVPDRLHTASFAVNSVTGTTLGISGATANDALCKGDTGGPVLREVNGTVELVGVSSRSWQGGCFGESETRNGAVAARADSIALGSRLAPGQRLLPGDSLSSAAARLTMQADGNLVVTSDAGKALWSSGTAEAGSTALFDTNGNLVVRNAADTATLWQSGTTAPSGSLVLQDRGNLVVHDAQGASRWAAGTVVRHDYNGDGRSDMGAWYDFSAGSDATYTFFGTADGTISQPLKSFAAAIGAWEARSMKFVTGDFNGDGRGDMAATYGYSDTSVKIWVALGRPDGGFEAPAVAWSAPAGSFHTSYMTPQAGDFDGDGRDDLAVWYAYADGTTKLWTFTGTEKGTFDAPFSSWSAPSGTWLRERTKFTTGDFDGDGRDDLAVFYGQGTNAVKTYVFTGAPNGGFDAPAVWWESLSLDWNRTTPHAGDFNGDGRDDAMVWYDYADGSDRTSTMLSENVGGKDRFGSAKVTLSSAPGNLDVKRMQQVVGDYDGDGRDDLAIMYHQPDGAVKMWTWTARPDAMFNGGRAGWTAPATSWVYASTRFFDAYNS</sequence>
<evidence type="ECO:0000256" key="1">
    <source>
        <dbReference type="ARBA" id="ARBA00022729"/>
    </source>
</evidence>
<dbReference type="EMBL" id="CP107567">
    <property type="protein sequence ID" value="UYQ65243.1"/>
    <property type="molecule type" value="Genomic_DNA"/>
</dbReference>
<dbReference type="InterPro" id="IPR036426">
    <property type="entry name" value="Bulb-type_lectin_dom_sf"/>
</dbReference>
<dbReference type="SUPFAM" id="SSF50494">
    <property type="entry name" value="Trypsin-like serine proteases"/>
    <property type="match status" value="1"/>
</dbReference>
<dbReference type="InterPro" id="IPR009003">
    <property type="entry name" value="Peptidase_S1_PA"/>
</dbReference>
<evidence type="ECO:0000256" key="2">
    <source>
        <dbReference type="SAM" id="SignalP"/>
    </source>
</evidence>
<feature type="domain" description="Peptidase S1" evidence="3">
    <location>
        <begin position="31"/>
        <end position="224"/>
    </location>
</feature>
<dbReference type="InterPro" id="IPR001314">
    <property type="entry name" value="Peptidase_S1A"/>
</dbReference>
<name>A0ABY6IDZ9_STRPE</name>
<reference evidence="5" key="1">
    <citation type="submission" date="2022-10" db="EMBL/GenBank/DDBJ databases">
        <title>Cytochrome P450 Catalyzes Benzene Ring Formation in the Biosynthesis of Trialkyl-Substituted Aromatic Polyketides.</title>
        <authorList>
            <person name="Zhao E."/>
            <person name="Ge H."/>
        </authorList>
    </citation>
    <scope>NUCLEOTIDE SEQUENCE</scope>
    <source>
        <strain evidence="5">NA0869</strain>
    </source>
</reference>
<evidence type="ECO:0000313" key="5">
    <source>
        <dbReference type="EMBL" id="UYQ65243.1"/>
    </source>
</evidence>
<dbReference type="PROSITE" id="PS50240">
    <property type="entry name" value="TRYPSIN_DOM"/>
    <property type="match status" value="1"/>
</dbReference>
<feature type="domain" description="Bulb-type lectin" evidence="4">
    <location>
        <begin position="239"/>
        <end position="351"/>
    </location>
</feature>
<dbReference type="InterPro" id="IPR043504">
    <property type="entry name" value="Peptidase_S1_PA_chymotrypsin"/>
</dbReference>
<dbReference type="InterPro" id="IPR001254">
    <property type="entry name" value="Trypsin_dom"/>
</dbReference>
<dbReference type="Gene3D" id="2.40.10.10">
    <property type="entry name" value="Trypsin-like serine proteases"/>
    <property type="match status" value="1"/>
</dbReference>
<dbReference type="Proteomes" id="UP001163878">
    <property type="component" value="Chromosome"/>
</dbReference>
<feature type="signal peptide" evidence="2">
    <location>
        <begin position="1"/>
        <end position="25"/>
    </location>
</feature>